<comment type="caution">
    <text evidence="1">The sequence shown here is derived from an EMBL/GenBank/DDBJ whole genome shotgun (WGS) entry which is preliminary data.</text>
</comment>
<reference evidence="1" key="1">
    <citation type="submission" date="2023-10" db="EMBL/GenBank/DDBJ databases">
        <authorList>
            <person name="Chen Y."/>
            <person name="Shah S."/>
            <person name="Dougan E. K."/>
            <person name="Thang M."/>
            <person name="Chan C."/>
        </authorList>
    </citation>
    <scope>NUCLEOTIDE SEQUENCE [LARGE SCALE GENOMIC DNA]</scope>
</reference>
<proteinExistence type="predicted"/>
<feature type="non-terminal residue" evidence="1">
    <location>
        <position position="88"/>
    </location>
</feature>
<protein>
    <submittedName>
        <fullName evidence="1">Uncharacterized protein</fullName>
    </submittedName>
</protein>
<name>A0ABN9QAN0_9DINO</name>
<accession>A0ABN9QAN0</accession>
<evidence type="ECO:0000313" key="2">
    <source>
        <dbReference type="Proteomes" id="UP001189429"/>
    </source>
</evidence>
<gene>
    <name evidence="1" type="ORF">PCOR1329_LOCUS10261</name>
</gene>
<organism evidence="1 2">
    <name type="scientific">Prorocentrum cordatum</name>
    <dbReference type="NCBI Taxonomy" id="2364126"/>
    <lineage>
        <taxon>Eukaryota</taxon>
        <taxon>Sar</taxon>
        <taxon>Alveolata</taxon>
        <taxon>Dinophyceae</taxon>
        <taxon>Prorocentrales</taxon>
        <taxon>Prorocentraceae</taxon>
        <taxon>Prorocentrum</taxon>
    </lineage>
</organism>
<evidence type="ECO:0000313" key="1">
    <source>
        <dbReference type="EMBL" id="CAK0802905.1"/>
    </source>
</evidence>
<dbReference type="Proteomes" id="UP001189429">
    <property type="component" value="Unassembled WGS sequence"/>
</dbReference>
<dbReference type="EMBL" id="CAUYUJ010002902">
    <property type="protein sequence ID" value="CAK0802905.1"/>
    <property type="molecule type" value="Genomic_DNA"/>
</dbReference>
<feature type="non-terminal residue" evidence="1">
    <location>
        <position position="1"/>
    </location>
</feature>
<sequence length="88" mass="10341">ANDLAQLSLNFLVPHRWHMYLTVENYPQMVHVRSHYEPTGEIMHTEIPTTELSIGALTMNFRAKPFKDKCNSEVKHPDQIVIYNLYKQ</sequence>
<keyword evidence="2" id="KW-1185">Reference proteome</keyword>